<protein>
    <recommendedName>
        <fullName evidence="5">Secreted protein</fullName>
    </recommendedName>
</protein>
<comment type="caution">
    <text evidence="3">The sequence shown here is derived from an EMBL/GenBank/DDBJ whole genome shotgun (WGS) entry which is preliminary data.</text>
</comment>
<feature type="compositionally biased region" description="Pro residues" evidence="1">
    <location>
        <begin position="10"/>
        <end position="30"/>
    </location>
</feature>
<feature type="region of interest" description="Disordered" evidence="1">
    <location>
        <begin position="221"/>
        <end position="268"/>
    </location>
</feature>
<sequence length="268" mass="28156">MADPGSPASPAQPVPEPPPAPEPTPEPPPTATGSAAPEGAGAGRFWDRHNNLLTLLVAVAGLVVAAFSLDYAKDANALAEQQERAKNADDVTFWAIPADHPENPMDAGALQIQNRSRATLTSVTVLTSQDGELSWTISKGFTTIRSYAAWKVHDIGSCMLFTSENLDPEHEVVAIAYIQDGATWLNVRGHRPIELGDGSYRIDSRVTIARGSMRVTVVVPTPSADTGTPAPPSPDPTVSAAAPVPSGSDLPSPAAPVEGDRWERTDAC</sequence>
<evidence type="ECO:0008006" key="5">
    <source>
        <dbReference type="Google" id="ProtNLM"/>
    </source>
</evidence>
<keyword evidence="2" id="KW-1133">Transmembrane helix</keyword>
<evidence type="ECO:0000313" key="4">
    <source>
        <dbReference type="Proteomes" id="UP001339911"/>
    </source>
</evidence>
<gene>
    <name evidence="3" type="ORF">V1634_29050</name>
</gene>
<feature type="region of interest" description="Disordered" evidence="1">
    <location>
        <begin position="1"/>
        <end position="42"/>
    </location>
</feature>
<dbReference type="EMBL" id="JAZGQL010000029">
    <property type="protein sequence ID" value="MEE6310896.1"/>
    <property type="molecule type" value="Genomic_DNA"/>
</dbReference>
<feature type="transmembrane region" description="Helical" evidence="2">
    <location>
        <begin position="52"/>
        <end position="72"/>
    </location>
</feature>
<dbReference type="Proteomes" id="UP001339911">
    <property type="component" value="Unassembled WGS sequence"/>
</dbReference>
<evidence type="ECO:0000256" key="1">
    <source>
        <dbReference type="SAM" id="MobiDB-lite"/>
    </source>
</evidence>
<feature type="compositionally biased region" description="Basic and acidic residues" evidence="1">
    <location>
        <begin position="258"/>
        <end position="268"/>
    </location>
</feature>
<evidence type="ECO:0000313" key="3">
    <source>
        <dbReference type="EMBL" id="MEE6310896.1"/>
    </source>
</evidence>
<proteinExistence type="predicted"/>
<keyword evidence="4" id="KW-1185">Reference proteome</keyword>
<accession>A0ABU7SLP9</accession>
<organism evidence="3 4">
    <name type="scientific">Plantactinospora veratri</name>
    <dbReference type="NCBI Taxonomy" id="1436122"/>
    <lineage>
        <taxon>Bacteria</taxon>
        <taxon>Bacillati</taxon>
        <taxon>Actinomycetota</taxon>
        <taxon>Actinomycetes</taxon>
        <taxon>Micromonosporales</taxon>
        <taxon>Micromonosporaceae</taxon>
        <taxon>Plantactinospora</taxon>
    </lineage>
</organism>
<keyword evidence="2" id="KW-0472">Membrane</keyword>
<name>A0ABU7SLP9_9ACTN</name>
<evidence type="ECO:0000256" key="2">
    <source>
        <dbReference type="SAM" id="Phobius"/>
    </source>
</evidence>
<dbReference type="RefSeq" id="WP_331210919.1">
    <property type="nucleotide sequence ID" value="NZ_JAZGQL010000029.1"/>
</dbReference>
<reference evidence="3 4" key="1">
    <citation type="submission" date="2024-01" db="EMBL/GenBank/DDBJ databases">
        <title>Genome insights into Plantactinospora veratri sp. nov.</title>
        <authorList>
            <person name="Wang L."/>
        </authorList>
    </citation>
    <scope>NUCLEOTIDE SEQUENCE [LARGE SCALE GENOMIC DNA]</scope>
    <source>
        <strain evidence="3 4">NEAU-FHS4</strain>
    </source>
</reference>
<keyword evidence="2" id="KW-0812">Transmembrane</keyword>